<comment type="similarity">
    <text evidence="1">Belongs to the short-chain dehydrogenases/reductases (SDR) family.</text>
</comment>
<keyword evidence="4" id="KW-1185">Reference proteome</keyword>
<organism evidence="3 4">
    <name type="scientific">Bacteriovorax stolpii</name>
    <name type="common">Bdellovibrio stolpii</name>
    <dbReference type="NCBI Taxonomy" id="960"/>
    <lineage>
        <taxon>Bacteria</taxon>
        <taxon>Pseudomonadati</taxon>
        <taxon>Bdellovibrionota</taxon>
        <taxon>Bacteriovoracia</taxon>
        <taxon>Bacteriovoracales</taxon>
        <taxon>Bacteriovoracaceae</taxon>
        <taxon>Bacteriovorax</taxon>
    </lineage>
</organism>
<keyword evidence="2" id="KW-0560">Oxidoreductase</keyword>
<proteinExistence type="inferred from homology"/>
<dbReference type="Pfam" id="PF00106">
    <property type="entry name" value="adh_short"/>
    <property type="match status" value="1"/>
</dbReference>
<dbReference type="InterPro" id="IPR036291">
    <property type="entry name" value="NAD(P)-bd_dom_sf"/>
</dbReference>
<reference evidence="3 4" key="1">
    <citation type="submission" date="2018-01" db="EMBL/GenBank/DDBJ databases">
        <title>Complete genome sequence of Bacteriovorax stolpii DSM12778.</title>
        <authorList>
            <person name="Tang B."/>
            <person name="Chang J."/>
        </authorList>
    </citation>
    <scope>NUCLEOTIDE SEQUENCE [LARGE SCALE GENOMIC DNA]</scope>
    <source>
        <strain evidence="3 4">DSM 12778</strain>
    </source>
</reference>
<dbReference type="PRINTS" id="PR00081">
    <property type="entry name" value="GDHRDH"/>
</dbReference>
<name>A0A2K9NV29_BACTC</name>
<dbReference type="Gene3D" id="3.40.50.720">
    <property type="entry name" value="NAD(P)-binding Rossmann-like Domain"/>
    <property type="match status" value="1"/>
</dbReference>
<dbReference type="GO" id="GO:0016491">
    <property type="term" value="F:oxidoreductase activity"/>
    <property type="evidence" value="ECO:0007669"/>
    <property type="project" value="UniProtKB-KW"/>
</dbReference>
<evidence type="ECO:0000256" key="2">
    <source>
        <dbReference type="ARBA" id="ARBA00023002"/>
    </source>
</evidence>
<evidence type="ECO:0000313" key="3">
    <source>
        <dbReference type="EMBL" id="AUN99358.1"/>
    </source>
</evidence>
<dbReference type="RefSeq" id="WP_102244649.1">
    <property type="nucleotide sequence ID" value="NZ_CP025704.1"/>
</dbReference>
<dbReference type="PANTHER" id="PTHR44196">
    <property type="entry name" value="DEHYDROGENASE/REDUCTASE SDR FAMILY MEMBER 7B"/>
    <property type="match status" value="1"/>
</dbReference>
<dbReference type="KEGG" id="bsto:C0V70_14835"/>
<dbReference type="EMBL" id="CP025704">
    <property type="protein sequence ID" value="AUN99358.1"/>
    <property type="molecule type" value="Genomic_DNA"/>
</dbReference>
<dbReference type="PANTHER" id="PTHR44196:SF1">
    <property type="entry name" value="DEHYDROGENASE_REDUCTASE SDR FAMILY MEMBER 7B"/>
    <property type="match status" value="1"/>
</dbReference>
<dbReference type="SUPFAM" id="SSF51735">
    <property type="entry name" value="NAD(P)-binding Rossmann-fold domains"/>
    <property type="match status" value="1"/>
</dbReference>
<dbReference type="GO" id="GO:0016020">
    <property type="term" value="C:membrane"/>
    <property type="evidence" value="ECO:0007669"/>
    <property type="project" value="TreeGrafter"/>
</dbReference>
<sequence length="248" mass="27479">MNIFITGGTTGIGLALAKLYLEEGHRVGVCARNLSKFPAEIRNKYKQLVCYEVDVTNREELYKAIHDFAPVELDMVFANAGRSVGAKSKTPQFSVANEIIDINVKGVLNTFDIALEIMMPRKKGHLIATASVAGFMGLPGAGAYSASKAAVLKLCESYALDLKPRGINVTAIAPGFVDTPLTKQNNHKMPFLMSADKAARLIKRAIEKKKVLYIFPFRMKVVVSILDKMPRSLYRLIMNLKMFNYSEE</sequence>
<accession>A0A2K9NV29</accession>
<dbReference type="InterPro" id="IPR002347">
    <property type="entry name" value="SDR_fam"/>
</dbReference>
<evidence type="ECO:0000313" key="4">
    <source>
        <dbReference type="Proteomes" id="UP000235584"/>
    </source>
</evidence>
<dbReference type="AlphaFoldDB" id="A0A2K9NV29"/>
<gene>
    <name evidence="3" type="ORF">C0V70_14835</name>
</gene>
<protein>
    <submittedName>
        <fullName evidence="3">3-oxoacyl-ACP reductase</fullName>
    </submittedName>
</protein>
<evidence type="ECO:0000256" key="1">
    <source>
        <dbReference type="ARBA" id="ARBA00006484"/>
    </source>
</evidence>
<dbReference type="Proteomes" id="UP000235584">
    <property type="component" value="Chromosome"/>
</dbReference>